<evidence type="ECO:0000313" key="4">
    <source>
        <dbReference type="EnsemblMetazoa" id="AALFPA23_014999.P21734"/>
    </source>
</evidence>
<protein>
    <recommendedName>
        <fullName evidence="3">Peptidase S1 domain-containing protein</fullName>
    </recommendedName>
</protein>
<dbReference type="Proteomes" id="UP000069940">
    <property type="component" value="Unassembled WGS sequence"/>
</dbReference>
<accession>A0ABM1Z4F2</accession>
<dbReference type="PROSITE" id="PS50240">
    <property type="entry name" value="TRYPSIN_DOM"/>
    <property type="match status" value="1"/>
</dbReference>
<reference evidence="4" key="2">
    <citation type="submission" date="2025-05" db="UniProtKB">
        <authorList>
            <consortium name="EnsemblMetazoa"/>
        </authorList>
    </citation>
    <scope>IDENTIFICATION</scope>
    <source>
        <strain evidence="4">Foshan</strain>
    </source>
</reference>
<dbReference type="InterPro" id="IPR001254">
    <property type="entry name" value="Trypsin_dom"/>
</dbReference>
<evidence type="ECO:0000259" key="3">
    <source>
        <dbReference type="PROSITE" id="PS50240"/>
    </source>
</evidence>
<keyword evidence="5" id="KW-1185">Reference proteome</keyword>
<dbReference type="InterPro" id="IPR018114">
    <property type="entry name" value="TRYPSIN_HIS"/>
</dbReference>
<organism evidence="4 5">
    <name type="scientific">Aedes albopictus</name>
    <name type="common">Asian tiger mosquito</name>
    <name type="synonym">Stegomyia albopicta</name>
    <dbReference type="NCBI Taxonomy" id="7160"/>
    <lineage>
        <taxon>Eukaryota</taxon>
        <taxon>Metazoa</taxon>
        <taxon>Ecdysozoa</taxon>
        <taxon>Arthropoda</taxon>
        <taxon>Hexapoda</taxon>
        <taxon>Insecta</taxon>
        <taxon>Pterygota</taxon>
        <taxon>Neoptera</taxon>
        <taxon>Endopterygota</taxon>
        <taxon>Diptera</taxon>
        <taxon>Nematocera</taxon>
        <taxon>Culicoidea</taxon>
        <taxon>Culicidae</taxon>
        <taxon>Culicinae</taxon>
        <taxon>Aedini</taxon>
        <taxon>Aedes</taxon>
        <taxon>Stegomyia</taxon>
    </lineage>
</organism>
<dbReference type="InterPro" id="IPR043504">
    <property type="entry name" value="Peptidase_S1_PA_chymotrypsin"/>
</dbReference>
<dbReference type="InterPro" id="IPR001314">
    <property type="entry name" value="Peptidase_S1A"/>
</dbReference>
<proteinExistence type="inferred from homology"/>
<dbReference type="PROSITE" id="PS00134">
    <property type="entry name" value="TRYPSIN_HIS"/>
    <property type="match status" value="1"/>
</dbReference>
<sequence>MTNTFTNPRSGASYNTKSQTTKKITLVDTAAAVNYPTRKLSTTVHTTSRPDITFSPPPVYSFERLAVTNPTTTLSTTLHTTAKPVTTSSPPTKKQDMCGTNNLVTDVSINGKPHHQVGRFPWAVPLFRRNSTSDPEYFCAGTIITDRHILTAAHCVKNMDPEDVLAIPGKHNISDLSAKNGAVHANVEQIVYHEDYDGDSEHLVDQDADIAILRLERPLHFTNWIKKKKKNHNQ</sequence>
<reference evidence="5" key="1">
    <citation type="journal article" date="2015" name="Proc. Natl. Acad. Sci. U.S.A.">
        <title>Genome sequence of the Asian Tiger mosquito, Aedes albopictus, reveals insights into its biology, genetics, and evolution.</title>
        <authorList>
            <person name="Chen X.G."/>
            <person name="Jiang X."/>
            <person name="Gu J."/>
            <person name="Xu M."/>
            <person name="Wu Y."/>
            <person name="Deng Y."/>
            <person name="Zhang C."/>
            <person name="Bonizzoni M."/>
            <person name="Dermauw W."/>
            <person name="Vontas J."/>
            <person name="Armbruster P."/>
            <person name="Huang X."/>
            <person name="Yang Y."/>
            <person name="Zhang H."/>
            <person name="He W."/>
            <person name="Peng H."/>
            <person name="Liu Y."/>
            <person name="Wu K."/>
            <person name="Chen J."/>
            <person name="Lirakis M."/>
            <person name="Topalis P."/>
            <person name="Van Leeuwen T."/>
            <person name="Hall A.B."/>
            <person name="Jiang X."/>
            <person name="Thorpe C."/>
            <person name="Mueller R.L."/>
            <person name="Sun C."/>
            <person name="Waterhouse R.M."/>
            <person name="Yan G."/>
            <person name="Tu Z.J."/>
            <person name="Fang X."/>
            <person name="James A.A."/>
        </authorList>
    </citation>
    <scope>NUCLEOTIDE SEQUENCE [LARGE SCALE GENOMIC DNA]</scope>
    <source>
        <strain evidence="5">Foshan</strain>
    </source>
</reference>
<name>A0ABM1Z4F2_AEDAL</name>
<dbReference type="Pfam" id="PF00089">
    <property type="entry name" value="Trypsin"/>
    <property type="match status" value="1"/>
</dbReference>
<feature type="domain" description="Peptidase S1" evidence="3">
    <location>
        <begin position="108"/>
        <end position="234"/>
    </location>
</feature>
<dbReference type="Gene3D" id="2.40.10.10">
    <property type="entry name" value="Trypsin-like serine proteases"/>
    <property type="match status" value="1"/>
</dbReference>
<evidence type="ECO:0000313" key="5">
    <source>
        <dbReference type="Proteomes" id="UP000069940"/>
    </source>
</evidence>
<evidence type="ECO:0000256" key="2">
    <source>
        <dbReference type="ARBA" id="ARBA00024195"/>
    </source>
</evidence>
<dbReference type="SUPFAM" id="SSF50494">
    <property type="entry name" value="Trypsin-like serine proteases"/>
    <property type="match status" value="1"/>
</dbReference>
<dbReference type="PRINTS" id="PR00722">
    <property type="entry name" value="CHYMOTRYPSIN"/>
</dbReference>
<keyword evidence="1" id="KW-1015">Disulfide bond</keyword>
<evidence type="ECO:0000256" key="1">
    <source>
        <dbReference type="ARBA" id="ARBA00023157"/>
    </source>
</evidence>
<dbReference type="PANTHER" id="PTHR24252">
    <property type="entry name" value="ACROSIN-RELATED"/>
    <property type="match status" value="1"/>
</dbReference>
<dbReference type="GeneID" id="109425882"/>
<dbReference type="InterPro" id="IPR009003">
    <property type="entry name" value="Peptidase_S1_PA"/>
</dbReference>
<dbReference type="PANTHER" id="PTHR24252:SF7">
    <property type="entry name" value="HYALIN"/>
    <property type="match status" value="1"/>
</dbReference>
<comment type="similarity">
    <text evidence="2">Belongs to the peptidase S1 family. CLIP subfamily.</text>
</comment>
<dbReference type="EnsemblMetazoa" id="AALFPA23_014999.R21734">
    <property type="protein sequence ID" value="AALFPA23_014999.P21734"/>
    <property type="gene ID" value="AALFPA23_014999"/>
</dbReference>
<dbReference type="RefSeq" id="XP_062714315.1">
    <property type="nucleotide sequence ID" value="XM_062858331.1"/>
</dbReference>